<gene>
    <name evidence="1" type="ORF">P343_02235</name>
</gene>
<sequence length="61" mass="6861">MRTRPVYNAKATASCGSTSYAQRRSHHILWKLAEPRSRGSGGGVMVWMERKGADCLWILPK</sequence>
<reference evidence="1 2" key="1">
    <citation type="journal article" date="2013" name="Genome Announc.">
        <title>Genome Sequence of Sporolactobacillus laevolacticus DSM442, an Efficient Polymer-Grade D-Lactate Producer from Agricultural Waste Cottonseed as a Nitrogen Source.</title>
        <authorList>
            <person name="Wang H."/>
            <person name="Wang L."/>
            <person name="Ju J."/>
            <person name="Yu B."/>
            <person name="Ma Y."/>
        </authorList>
    </citation>
    <scope>NUCLEOTIDE SEQUENCE [LARGE SCALE GENOMIC DNA]</scope>
    <source>
        <strain evidence="1 2">DSM 442</strain>
    </source>
</reference>
<organism evidence="1 2">
    <name type="scientific">Sporolactobacillus laevolacticus DSM 442</name>
    <dbReference type="NCBI Taxonomy" id="1395513"/>
    <lineage>
        <taxon>Bacteria</taxon>
        <taxon>Bacillati</taxon>
        <taxon>Bacillota</taxon>
        <taxon>Bacilli</taxon>
        <taxon>Bacillales</taxon>
        <taxon>Sporolactobacillaceae</taxon>
        <taxon>Sporolactobacillus</taxon>
    </lineage>
</organism>
<comment type="caution">
    <text evidence="1">The sequence shown here is derived from an EMBL/GenBank/DDBJ whole genome shotgun (WGS) entry which is preliminary data.</text>
</comment>
<name>V6JAB8_9BACL</name>
<dbReference type="EMBL" id="AWTC01000001">
    <property type="protein sequence ID" value="EST13719.1"/>
    <property type="molecule type" value="Genomic_DNA"/>
</dbReference>
<keyword evidence="2" id="KW-1185">Reference proteome</keyword>
<proteinExistence type="predicted"/>
<dbReference type="Proteomes" id="UP000018296">
    <property type="component" value="Unassembled WGS sequence"/>
</dbReference>
<protein>
    <submittedName>
        <fullName evidence="1">Uncharacterized protein</fullName>
    </submittedName>
</protein>
<dbReference type="STRING" id="1395513.P343_02235"/>
<dbReference type="AlphaFoldDB" id="V6JAB8"/>
<evidence type="ECO:0000313" key="1">
    <source>
        <dbReference type="EMBL" id="EST13719.1"/>
    </source>
</evidence>
<accession>V6JAB8</accession>
<evidence type="ECO:0000313" key="2">
    <source>
        <dbReference type="Proteomes" id="UP000018296"/>
    </source>
</evidence>